<dbReference type="AlphaFoldDB" id="A0A261EY95"/>
<dbReference type="NCBIfam" id="TIGR02532">
    <property type="entry name" value="IV_pilin_GFxxxE"/>
    <property type="match status" value="1"/>
</dbReference>
<sequence length="147" mass="15680">MTMVIHTQGRRSRGERGFTLVELLVVVIIIGILAAVSVPLFMNQRRASWDSAAAQDAKNAQSVVETYMADHGGTFPGTTAVSCSDASGNKAYLDVGAHLNCSPGVFLMVTPSRDGTSYSILAFNQKTTVKKFTYDSATDAALQTGTR</sequence>
<dbReference type="GO" id="GO:0015627">
    <property type="term" value="C:type II protein secretion system complex"/>
    <property type="evidence" value="ECO:0007669"/>
    <property type="project" value="InterPro"/>
</dbReference>
<dbReference type="EMBL" id="MWWR01000006">
    <property type="protein sequence ID" value="OZG51818.1"/>
    <property type="molecule type" value="Genomic_DNA"/>
</dbReference>
<dbReference type="SUPFAM" id="SSF54523">
    <property type="entry name" value="Pili subunits"/>
    <property type="match status" value="1"/>
</dbReference>
<proteinExistence type="predicted"/>
<evidence type="ECO:0000256" key="3">
    <source>
        <dbReference type="ARBA" id="ARBA00022692"/>
    </source>
</evidence>
<protein>
    <submittedName>
        <fullName evidence="7">Prepilin-type N-terminal cleavage/methylation domain-containing protein</fullName>
    </submittedName>
</protein>
<dbReference type="InterPro" id="IPR045584">
    <property type="entry name" value="Pilin-like"/>
</dbReference>
<comment type="subcellular location">
    <subcellularLocation>
        <location evidence="1">Membrane</location>
        <topology evidence="1">Single-pass membrane protein</topology>
    </subcellularLocation>
</comment>
<organism evidence="7 8">
    <name type="scientific">Pseudoscardovia radai</name>
    <dbReference type="NCBI Taxonomy" id="987066"/>
    <lineage>
        <taxon>Bacteria</taxon>
        <taxon>Bacillati</taxon>
        <taxon>Actinomycetota</taxon>
        <taxon>Actinomycetes</taxon>
        <taxon>Bifidobacteriales</taxon>
        <taxon>Bifidobacteriaceae</taxon>
        <taxon>Pseudoscardovia</taxon>
    </lineage>
</organism>
<comment type="caution">
    <text evidence="7">The sequence shown here is derived from an EMBL/GenBank/DDBJ whole genome shotgun (WGS) entry which is preliminary data.</text>
</comment>
<dbReference type="Pfam" id="PF07963">
    <property type="entry name" value="N_methyl"/>
    <property type="match status" value="1"/>
</dbReference>
<dbReference type="PANTHER" id="PTHR30093">
    <property type="entry name" value="GENERAL SECRETION PATHWAY PROTEIN G"/>
    <property type="match status" value="1"/>
</dbReference>
<dbReference type="OrthoDB" id="3240328at2"/>
<dbReference type="InterPro" id="IPR000983">
    <property type="entry name" value="Bac_GSPG_pilin"/>
</dbReference>
<feature type="transmembrane region" description="Helical" evidence="6">
    <location>
        <begin position="20"/>
        <end position="42"/>
    </location>
</feature>
<keyword evidence="5 6" id="KW-0472">Membrane</keyword>
<dbReference type="GO" id="GO:0016020">
    <property type="term" value="C:membrane"/>
    <property type="evidence" value="ECO:0007669"/>
    <property type="project" value="UniProtKB-SubCell"/>
</dbReference>
<dbReference type="InterPro" id="IPR012902">
    <property type="entry name" value="N_methyl_site"/>
</dbReference>
<dbReference type="PROSITE" id="PS00409">
    <property type="entry name" value="PROKAR_NTER_METHYL"/>
    <property type="match status" value="1"/>
</dbReference>
<dbReference type="PANTHER" id="PTHR30093:SF44">
    <property type="entry name" value="TYPE II SECRETION SYSTEM CORE PROTEIN G"/>
    <property type="match status" value="1"/>
</dbReference>
<dbReference type="Proteomes" id="UP000216725">
    <property type="component" value="Unassembled WGS sequence"/>
</dbReference>
<keyword evidence="3 6" id="KW-0812">Transmembrane</keyword>
<keyword evidence="4 6" id="KW-1133">Transmembrane helix</keyword>
<evidence type="ECO:0000256" key="6">
    <source>
        <dbReference type="SAM" id="Phobius"/>
    </source>
</evidence>
<dbReference type="GO" id="GO:0015628">
    <property type="term" value="P:protein secretion by the type II secretion system"/>
    <property type="evidence" value="ECO:0007669"/>
    <property type="project" value="InterPro"/>
</dbReference>
<evidence type="ECO:0000256" key="5">
    <source>
        <dbReference type="ARBA" id="ARBA00023136"/>
    </source>
</evidence>
<dbReference type="PRINTS" id="PR00813">
    <property type="entry name" value="BCTERIALGSPG"/>
</dbReference>
<reference evidence="7 8" key="1">
    <citation type="journal article" date="2017" name="BMC Genomics">
        <title>Comparative genomic and phylogenomic analyses of the Bifidobacteriaceae family.</title>
        <authorList>
            <person name="Lugli G.A."/>
            <person name="Milani C."/>
            <person name="Turroni F."/>
            <person name="Duranti S."/>
            <person name="Mancabelli L."/>
            <person name="Mangifesta M."/>
            <person name="Ferrario C."/>
            <person name="Modesto M."/>
            <person name="Mattarelli P."/>
            <person name="Jiri K."/>
            <person name="van Sinderen D."/>
            <person name="Ventura M."/>
        </authorList>
    </citation>
    <scope>NUCLEOTIDE SEQUENCE [LARGE SCALE GENOMIC DNA]</scope>
    <source>
        <strain evidence="7 8">DSM 24742</strain>
    </source>
</reference>
<accession>A0A261EY95</accession>
<evidence type="ECO:0000256" key="4">
    <source>
        <dbReference type="ARBA" id="ARBA00022989"/>
    </source>
</evidence>
<dbReference type="RefSeq" id="WP_094660715.1">
    <property type="nucleotide sequence ID" value="NZ_MWWR01000006.1"/>
</dbReference>
<keyword evidence="2" id="KW-0488">Methylation</keyword>
<dbReference type="Gene3D" id="3.30.700.10">
    <property type="entry name" value="Glycoprotein, Type 4 Pilin"/>
    <property type="match status" value="1"/>
</dbReference>
<evidence type="ECO:0000313" key="8">
    <source>
        <dbReference type="Proteomes" id="UP000216725"/>
    </source>
</evidence>
<evidence type="ECO:0000256" key="2">
    <source>
        <dbReference type="ARBA" id="ARBA00022481"/>
    </source>
</evidence>
<evidence type="ECO:0000256" key="1">
    <source>
        <dbReference type="ARBA" id="ARBA00004167"/>
    </source>
</evidence>
<evidence type="ECO:0000313" key="7">
    <source>
        <dbReference type="EMBL" id="OZG51818.1"/>
    </source>
</evidence>
<name>A0A261EY95_9BIFI</name>
<gene>
    <name evidence="7" type="ORF">PSRA_0898</name>
</gene>
<keyword evidence="8" id="KW-1185">Reference proteome</keyword>